<proteinExistence type="predicted"/>
<feature type="compositionally biased region" description="Basic residues" evidence="1">
    <location>
        <begin position="13"/>
        <end position="27"/>
    </location>
</feature>
<feature type="domain" description="Saccharopine dehydrogenase NADP binding" evidence="2">
    <location>
        <begin position="163"/>
        <end position="259"/>
    </location>
</feature>
<evidence type="ECO:0000259" key="2">
    <source>
        <dbReference type="Pfam" id="PF03435"/>
    </source>
</evidence>
<name>A0A4R4RWN6_9ACTN</name>
<keyword evidence="4" id="KW-1185">Reference proteome</keyword>
<feature type="region of interest" description="Disordered" evidence="1">
    <location>
        <begin position="1"/>
        <end position="155"/>
    </location>
</feature>
<dbReference type="InterPro" id="IPR005097">
    <property type="entry name" value="Sacchrp_dh_NADP-bd"/>
</dbReference>
<comment type="caution">
    <text evidence="3">The sequence shown here is derived from an EMBL/GenBank/DDBJ whole genome shotgun (WGS) entry which is preliminary data.</text>
</comment>
<evidence type="ECO:0000313" key="4">
    <source>
        <dbReference type="Proteomes" id="UP000295621"/>
    </source>
</evidence>
<feature type="compositionally biased region" description="Low complexity" evidence="1">
    <location>
        <begin position="28"/>
        <end position="38"/>
    </location>
</feature>
<protein>
    <recommendedName>
        <fullName evidence="2">Saccharopine dehydrogenase NADP binding domain-containing protein</fullName>
    </recommendedName>
</protein>
<dbReference type="OrthoDB" id="1910498at2"/>
<dbReference type="SUPFAM" id="SSF51735">
    <property type="entry name" value="NAD(P)-binding Rossmann-fold domains"/>
    <property type="match status" value="1"/>
</dbReference>
<dbReference type="PANTHER" id="PTHR43796">
    <property type="entry name" value="CARBOXYNORSPERMIDINE SYNTHASE"/>
    <property type="match status" value="1"/>
</dbReference>
<feature type="compositionally biased region" description="Basic residues" evidence="1">
    <location>
        <begin position="72"/>
        <end position="83"/>
    </location>
</feature>
<feature type="compositionally biased region" description="Basic and acidic residues" evidence="1">
    <location>
        <begin position="1"/>
        <end position="12"/>
    </location>
</feature>
<gene>
    <name evidence="3" type="ORF">E1212_02445</name>
</gene>
<dbReference type="Pfam" id="PF03435">
    <property type="entry name" value="Sacchrp_dh_NADP"/>
    <property type="match status" value="1"/>
</dbReference>
<feature type="compositionally biased region" description="Basic residues" evidence="1">
    <location>
        <begin position="126"/>
        <end position="138"/>
    </location>
</feature>
<dbReference type="Proteomes" id="UP000295621">
    <property type="component" value="Unassembled WGS sequence"/>
</dbReference>
<feature type="compositionally biased region" description="Basic and acidic residues" evidence="1">
    <location>
        <begin position="84"/>
        <end position="123"/>
    </location>
</feature>
<organism evidence="3 4">
    <name type="scientific">Jiangella ureilytica</name>
    <dbReference type="NCBI Taxonomy" id="2530374"/>
    <lineage>
        <taxon>Bacteria</taxon>
        <taxon>Bacillati</taxon>
        <taxon>Actinomycetota</taxon>
        <taxon>Actinomycetes</taxon>
        <taxon>Jiangellales</taxon>
        <taxon>Jiangellaceae</taxon>
        <taxon>Jiangella</taxon>
    </lineage>
</organism>
<dbReference type="EMBL" id="SMKL01000003">
    <property type="protein sequence ID" value="TDC54621.1"/>
    <property type="molecule type" value="Genomic_DNA"/>
</dbReference>
<evidence type="ECO:0000313" key="3">
    <source>
        <dbReference type="EMBL" id="TDC54621.1"/>
    </source>
</evidence>
<dbReference type="PANTHER" id="PTHR43796:SF2">
    <property type="entry name" value="CARBOXYNORSPERMIDINE SYNTHASE"/>
    <property type="match status" value="1"/>
</dbReference>
<accession>A0A4R4RWN6</accession>
<dbReference type="InterPro" id="IPR036291">
    <property type="entry name" value="NAD(P)-bd_dom_sf"/>
</dbReference>
<sequence length="505" mass="53894">MDRDTDRAAGGRRDRRRSRVRRPRLARRAASAPGCAACRVRRAGAGRAGRVAGRRRGGPGGGLPAARGGERRPRHGHPARARRDRTAGPAHRDLRLAEHVHVDRLRAGDRGGRPAGRAGRDSLRLPGRRRSRRARRGGHRTDGRQDVGGEQAVTGRRRDRGAVVILGGYGAVAREVADLLAARIPGRVVVAGRDGDRAAALASRYGGALVPRRVRVDHPDEVIPAIAAARVVVMAVETANPVVARMCLTRGIHYVDVSASAEVLASIERLDPLARRHWAGAVLSVGLAPGVTNLLARYCVDRLPGATAVDITVSLGLNGDHGADSLRWTVDNLVAGRSEAGPRAGSGARRVRLAGTGPVTAYPFPFSDQVTLTRTLGVPTTTRLRFESELMTRLVFGLRSAGFFARFQGARRRRVLDAVLSRTRLGTDRFAVQAEAADRDGRRVSAAATGRGECRATAAVVAEVVGALHEGRVDPGVHHLEQLGSPDQLLAGLRRYGLMLHGIPG</sequence>
<dbReference type="AlphaFoldDB" id="A0A4R4RWN6"/>
<evidence type="ECO:0000256" key="1">
    <source>
        <dbReference type="SAM" id="MobiDB-lite"/>
    </source>
</evidence>
<reference evidence="3 4" key="1">
    <citation type="submission" date="2019-02" db="EMBL/GenBank/DDBJ databases">
        <title>Draft genome sequences of novel Actinobacteria.</title>
        <authorList>
            <person name="Sahin N."/>
            <person name="Ay H."/>
            <person name="Saygin H."/>
        </authorList>
    </citation>
    <scope>NUCLEOTIDE SEQUENCE [LARGE SCALE GENOMIC DNA]</scope>
    <source>
        <strain evidence="3 4">KC603</strain>
    </source>
</reference>
<dbReference type="Gene3D" id="3.40.50.720">
    <property type="entry name" value="NAD(P)-binding Rossmann-like Domain"/>
    <property type="match status" value="1"/>
</dbReference>